<keyword evidence="1" id="KW-0812">Transmembrane</keyword>
<feature type="transmembrane region" description="Helical" evidence="1">
    <location>
        <begin position="198"/>
        <end position="219"/>
    </location>
</feature>
<dbReference type="EMBL" id="SNUZ01000007">
    <property type="protein sequence ID" value="MCL3787396.1"/>
    <property type="molecule type" value="Genomic_DNA"/>
</dbReference>
<organism evidence="2 3">
    <name type="scientific">Ruminococcus bromii</name>
    <dbReference type="NCBI Taxonomy" id="40518"/>
    <lineage>
        <taxon>Bacteria</taxon>
        <taxon>Bacillati</taxon>
        <taxon>Bacillota</taxon>
        <taxon>Clostridia</taxon>
        <taxon>Eubacteriales</taxon>
        <taxon>Oscillospiraceae</taxon>
        <taxon>Ruminococcus</taxon>
    </lineage>
</organism>
<name>A0ABT0NGJ6_9FIRM</name>
<sequence>MPIVNDLNNYAKEELEYFGVRRQNEENAAIEKAVFNTKFDLNYDFNGFFVIIPIIVIGLIPVAKILIREAITSSVNHTPFTLSTVQILIISILSTAIFFAIALLICLKLKKCPSVQTSYLYYKDEPYHYDQINYIKVSRIKTAKIYVNGKKLVGVSNWCDNYNSLIVWAKKCHIPVLAPNKKSNSSNSLDLNALSNNISMIVAVVVFAIMMIGAAVVFINSIS</sequence>
<proteinExistence type="predicted"/>
<reference evidence="2 3" key="1">
    <citation type="submission" date="2019-03" db="EMBL/GenBank/DDBJ databases">
        <authorList>
            <person name="Molinero N."/>
            <person name="Sanchez B."/>
            <person name="Walker A."/>
            <person name="Duncan S."/>
            <person name="Delgado S."/>
            <person name="Margolles A."/>
        </authorList>
    </citation>
    <scope>NUCLEOTIDE SEQUENCE [LARGE SCALE GENOMIC DNA]</scope>
    <source>
        <strain evidence="2 3">IPLA60002</strain>
    </source>
</reference>
<gene>
    <name evidence="2" type="ORF">E2N93_05100</name>
</gene>
<evidence type="ECO:0000313" key="2">
    <source>
        <dbReference type="EMBL" id="MCL3787396.1"/>
    </source>
</evidence>
<evidence type="ECO:0000313" key="3">
    <source>
        <dbReference type="Proteomes" id="UP001056693"/>
    </source>
</evidence>
<comment type="caution">
    <text evidence="2">The sequence shown here is derived from an EMBL/GenBank/DDBJ whole genome shotgun (WGS) entry which is preliminary data.</text>
</comment>
<protein>
    <submittedName>
        <fullName evidence="2">Uncharacterized protein</fullName>
    </submittedName>
</protein>
<evidence type="ECO:0000256" key="1">
    <source>
        <dbReference type="SAM" id="Phobius"/>
    </source>
</evidence>
<feature type="transmembrane region" description="Helical" evidence="1">
    <location>
        <begin position="45"/>
        <end position="67"/>
    </location>
</feature>
<keyword evidence="1" id="KW-0472">Membrane</keyword>
<keyword evidence="1" id="KW-1133">Transmembrane helix</keyword>
<dbReference type="Proteomes" id="UP001056693">
    <property type="component" value="Unassembled WGS sequence"/>
</dbReference>
<feature type="transmembrane region" description="Helical" evidence="1">
    <location>
        <begin position="87"/>
        <end position="107"/>
    </location>
</feature>
<accession>A0ABT0NGJ6</accession>
<dbReference type="RefSeq" id="WP_249376402.1">
    <property type="nucleotide sequence ID" value="NZ_SNUZ01000007.1"/>
</dbReference>
<keyword evidence="3" id="KW-1185">Reference proteome</keyword>